<dbReference type="Proteomes" id="UP001449225">
    <property type="component" value="Unassembled WGS sequence"/>
</dbReference>
<dbReference type="InterPro" id="IPR012336">
    <property type="entry name" value="Thioredoxin-like_fold"/>
</dbReference>
<evidence type="ECO:0000313" key="3">
    <source>
        <dbReference type="EMBL" id="MEM5536174.1"/>
    </source>
</evidence>
<dbReference type="Gene3D" id="3.40.30.10">
    <property type="entry name" value="Glutaredoxin"/>
    <property type="match status" value="2"/>
</dbReference>
<dbReference type="PROSITE" id="PS51352">
    <property type="entry name" value="THIOREDOXIN_2"/>
    <property type="match status" value="1"/>
</dbReference>
<keyword evidence="4" id="KW-1185">Reference proteome</keyword>
<dbReference type="SUPFAM" id="SSF52833">
    <property type="entry name" value="Thioredoxin-like"/>
    <property type="match status" value="2"/>
</dbReference>
<reference evidence="3 4" key="1">
    <citation type="submission" date="2024-03" db="EMBL/GenBank/DDBJ databases">
        <title>Community enrichment and isolation of bacterial strains for fucoidan degradation.</title>
        <authorList>
            <person name="Sichert A."/>
        </authorList>
    </citation>
    <scope>NUCLEOTIDE SEQUENCE [LARGE SCALE GENOMIC DNA]</scope>
    <source>
        <strain evidence="3 4">AS76</strain>
    </source>
</reference>
<name>A0ABU9TR21_9GAMM</name>
<sequence>MYKGFALITLLMLGAVPAYTAEPGTQIINYSGSVIEEPYWFKDSFLDIADDLQEADEAGKNLLLYFHQAGCPYCYNIVQQSFLDPKLGPFIQANFDVIALNLWGDREITLPNGEVLTEKALAVKWKVQFTPTLFFYTDKPEPSLRIDGYRSKEMLAKVIDYVMSGSEGQYLAQKVVRSEANAALYPSHRFSLLNEISQLKSSKPLAVLFEYPACADCEQLHKAVISRKDTDQLLANYTALRVDVSDQTPRSYLANQQPMTAKQWADHLGLTYFPSLVLLDEKKQERFRIDSYVQAFHFQAALEYVDQKIYQREPEFQRYINERADNLRKTEKKVVITE</sequence>
<organism evidence="3 4">
    <name type="scientific">Neptuniibacter pectenicola</name>
    <dbReference type="NCBI Taxonomy" id="1806669"/>
    <lineage>
        <taxon>Bacteria</taxon>
        <taxon>Pseudomonadati</taxon>
        <taxon>Pseudomonadota</taxon>
        <taxon>Gammaproteobacteria</taxon>
        <taxon>Oceanospirillales</taxon>
        <taxon>Oceanospirillaceae</taxon>
        <taxon>Neptuniibacter</taxon>
    </lineage>
</organism>
<feature type="chain" id="PRO_5047142750" evidence="1">
    <location>
        <begin position="21"/>
        <end position="338"/>
    </location>
</feature>
<accession>A0ABU9TR21</accession>
<dbReference type="InterPro" id="IPR013766">
    <property type="entry name" value="Thioredoxin_domain"/>
</dbReference>
<dbReference type="EMBL" id="JBBMRA010000005">
    <property type="protein sequence ID" value="MEM5536174.1"/>
    <property type="molecule type" value="Genomic_DNA"/>
</dbReference>
<evidence type="ECO:0000259" key="2">
    <source>
        <dbReference type="PROSITE" id="PS51352"/>
    </source>
</evidence>
<evidence type="ECO:0000313" key="4">
    <source>
        <dbReference type="Proteomes" id="UP001449225"/>
    </source>
</evidence>
<dbReference type="InterPro" id="IPR036249">
    <property type="entry name" value="Thioredoxin-like_sf"/>
</dbReference>
<protein>
    <submittedName>
        <fullName evidence="3">Thioredoxin fold domain-containing protein</fullName>
    </submittedName>
</protein>
<proteinExistence type="predicted"/>
<gene>
    <name evidence="3" type="ORF">WNY58_07200</name>
</gene>
<keyword evidence="1" id="KW-0732">Signal</keyword>
<feature type="domain" description="Thioredoxin" evidence="2">
    <location>
        <begin position="10"/>
        <end position="164"/>
    </location>
</feature>
<dbReference type="RefSeq" id="WP_342854152.1">
    <property type="nucleotide sequence ID" value="NZ_JBBMRA010000005.1"/>
</dbReference>
<feature type="signal peptide" evidence="1">
    <location>
        <begin position="1"/>
        <end position="20"/>
    </location>
</feature>
<dbReference type="Pfam" id="PF13098">
    <property type="entry name" value="Thioredoxin_2"/>
    <property type="match status" value="2"/>
</dbReference>
<comment type="caution">
    <text evidence="3">The sequence shown here is derived from an EMBL/GenBank/DDBJ whole genome shotgun (WGS) entry which is preliminary data.</text>
</comment>
<evidence type="ECO:0000256" key="1">
    <source>
        <dbReference type="SAM" id="SignalP"/>
    </source>
</evidence>